<dbReference type="OrthoDB" id="3769170at2759"/>
<evidence type="ECO:0000256" key="1">
    <source>
        <dbReference type="SAM" id="MobiDB-lite"/>
    </source>
</evidence>
<proteinExistence type="predicted"/>
<evidence type="ECO:0000313" key="3">
    <source>
        <dbReference type="Proteomes" id="UP000800094"/>
    </source>
</evidence>
<feature type="region of interest" description="Disordered" evidence="1">
    <location>
        <begin position="213"/>
        <end position="240"/>
    </location>
</feature>
<protein>
    <submittedName>
        <fullName evidence="2">Uncharacterized protein</fullName>
    </submittedName>
</protein>
<accession>A0A6A6J3A4</accession>
<gene>
    <name evidence="2" type="ORF">BU26DRAFT_394529</name>
</gene>
<dbReference type="RefSeq" id="XP_033691875.1">
    <property type="nucleotide sequence ID" value="XM_033822735.1"/>
</dbReference>
<name>A0A6A6J3A4_9PLEO</name>
<feature type="non-terminal residue" evidence="2">
    <location>
        <position position="240"/>
    </location>
</feature>
<dbReference type="AlphaFoldDB" id="A0A6A6J3A4"/>
<feature type="non-terminal residue" evidence="2">
    <location>
        <position position="1"/>
    </location>
</feature>
<sequence length="240" mass="27137">QPQPKKGRYYNNALSEEDKRALAVGEDNHNLKKWTLKDLARYHESRVELVPYGIENRDEVIAGMMYEKRRSEQYLARTEKENELTYNEQTRRQASKSMVDLRSVSAPVSMLSPLSPVVAEQKPLLSPYSNHSGMHARHASTGDYFSARHNRQPSLQSRRSFLSAGYPERVRSPLATEVRPYEYSPEITFDSFLAPHASGKGEAYRGAENAKMADVTGDASSNSIKAQGSRKKRLSKMPSL</sequence>
<dbReference type="Proteomes" id="UP000800094">
    <property type="component" value="Unassembled WGS sequence"/>
</dbReference>
<keyword evidence="3" id="KW-1185">Reference proteome</keyword>
<evidence type="ECO:0000313" key="2">
    <source>
        <dbReference type="EMBL" id="KAF2256871.1"/>
    </source>
</evidence>
<dbReference type="GeneID" id="54576065"/>
<dbReference type="EMBL" id="ML987189">
    <property type="protein sequence ID" value="KAF2256871.1"/>
    <property type="molecule type" value="Genomic_DNA"/>
</dbReference>
<organism evidence="2 3">
    <name type="scientific">Trematosphaeria pertusa</name>
    <dbReference type="NCBI Taxonomy" id="390896"/>
    <lineage>
        <taxon>Eukaryota</taxon>
        <taxon>Fungi</taxon>
        <taxon>Dikarya</taxon>
        <taxon>Ascomycota</taxon>
        <taxon>Pezizomycotina</taxon>
        <taxon>Dothideomycetes</taxon>
        <taxon>Pleosporomycetidae</taxon>
        <taxon>Pleosporales</taxon>
        <taxon>Massarineae</taxon>
        <taxon>Trematosphaeriaceae</taxon>
        <taxon>Trematosphaeria</taxon>
    </lineage>
</organism>
<reference evidence="2" key="1">
    <citation type="journal article" date="2020" name="Stud. Mycol.">
        <title>101 Dothideomycetes genomes: a test case for predicting lifestyles and emergence of pathogens.</title>
        <authorList>
            <person name="Haridas S."/>
            <person name="Albert R."/>
            <person name="Binder M."/>
            <person name="Bloem J."/>
            <person name="Labutti K."/>
            <person name="Salamov A."/>
            <person name="Andreopoulos B."/>
            <person name="Baker S."/>
            <person name="Barry K."/>
            <person name="Bills G."/>
            <person name="Bluhm B."/>
            <person name="Cannon C."/>
            <person name="Castanera R."/>
            <person name="Culley D."/>
            <person name="Daum C."/>
            <person name="Ezra D."/>
            <person name="Gonzalez J."/>
            <person name="Henrissat B."/>
            <person name="Kuo A."/>
            <person name="Liang C."/>
            <person name="Lipzen A."/>
            <person name="Lutzoni F."/>
            <person name="Magnuson J."/>
            <person name="Mondo S."/>
            <person name="Nolan M."/>
            <person name="Ohm R."/>
            <person name="Pangilinan J."/>
            <person name="Park H.-J."/>
            <person name="Ramirez L."/>
            <person name="Alfaro M."/>
            <person name="Sun H."/>
            <person name="Tritt A."/>
            <person name="Yoshinaga Y."/>
            <person name="Zwiers L.-H."/>
            <person name="Turgeon B."/>
            <person name="Goodwin S."/>
            <person name="Spatafora J."/>
            <person name="Crous P."/>
            <person name="Grigoriev I."/>
        </authorList>
    </citation>
    <scope>NUCLEOTIDE SEQUENCE</scope>
    <source>
        <strain evidence="2">CBS 122368</strain>
    </source>
</reference>
<feature type="compositionally biased region" description="Basic residues" evidence="1">
    <location>
        <begin position="228"/>
        <end position="240"/>
    </location>
</feature>